<evidence type="ECO:0000313" key="2">
    <source>
        <dbReference type="EMBL" id="RSL75069.1"/>
    </source>
</evidence>
<gene>
    <name evidence="2" type="ORF">CEP51_011210</name>
</gene>
<dbReference type="EMBL" id="NKCL01000372">
    <property type="protein sequence ID" value="RSL75069.1"/>
    <property type="molecule type" value="Genomic_DNA"/>
</dbReference>
<evidence type="ECO:0000313" key="3">
    <source>
        <dbReference type="Proteomes" id="UP000287972"/>
    </source>
</evidence>
<keyword evidence="3" id="KW-1185">Reference proteome</keyword>
<accession>A0A428RC09</accession>
<dbReference type="Proteomes" id="UP000287972">
    <property type="component" value="Unassembled WGS sequence"/>
</dbReference>
<organism evidence="2 3">
    <name type="scientific">Fusarium floridanum</name>
    <dbReference type="NCBI Taxonomy" id="1325733"/>
    <lineage>
        <taxon>Eukaryota</taxon>
        <taxon>Fungi</taxon>
        <taxon>Dikarya</taxon>
        <taxon>Ascomycota</taxon>
        <taxon>Pezizomycotina</taxon>
        <taxon>Sordariomycetes</taxon>
        <taxon>Hypocreomycetidae</taxon>
        <taxon>Hypocreales</taxon>
        <taxon>Nectriaceae</taxon>
        <taxon>Fusarium</taxon>
        <taxon>Fusarium solani species complex</taxon>
    </lineage>
</organism>
<feature type="region of interest" description="Disordered" evidence="1">
    <location>
        <begin position="1"/>
        <end position="39"/>
    </location>
</feature>
<comment type="caution">
    <text evidence="2">The sequence shown here is derived from an EMBL/GenBank/DDBJ whole genome shotgun (WGS) entry which is preliminary data.</text>
</comment>
<dbReference type="AlphaFoldDB" id="A0A428RC09"/>
<reference evidence="2 3" key="1">
    <citation type="submission" date="2017-06" db="EMBL/GenBank/DDBJ databases">
        <title>Comparative genomic analysis of Ambrosia Fusariam Clade fungi.</title>
        <authorList>
            <person name="Stajich J.E."/>
            <person name="Carrillo J."/>
            <person name="Kijimoto T."/>
            <person name="Eskalen A."/>
            <person name="O'Donnell K."/>
            <person name="Kasson M."/>
        </authorList>
    </citation>
    <scope>NUCLEOTIDE SEQUENCE [LARGE SCALE GENOMIC DNA]</scope>
    <source>
        <strain evidence="2 3">NRRL62606</strain>
    </source>
</reference>
<evidence type="ECO:0000256" key="1">
    <source>
        <dbReference type="SAM" id="MobiDB-lite"/>
    </source>
</evidence>
<protein>
    <submittedName>
        <fullName evidence="2">Uncharacterized protein</fullName>
    </submittedName>
</protein>
<sequence length="73" mass="8231">MSRSGAPSKACLYDKTHAMPTNAEHMMPNPPDLRSPRRADVRSMPTLNDVGKREIAVGQRRQTPSQLRENFLI</sequence>
<proteinExistence type="predicted"/>
<name>A0A428RC09_9HYPO</name>